<comment type="caution">
    <text evidence="2">The sequence shown here is derived from an EMBL/GenBank/DDBJ whole genome shotgun (WGS) entry which is preliminary data.</text>
</comment>
<name>A0AAW0L029_QUESU</name>
<evidence type="ECO:0008006" key="4">
    <source>
        <dbReference type="Google" id="ProtNLM"/>
    </source>
</evidence>
<dbReference type="AlphaFoldDB" id="A0AAW0L029"/>
<proteinExistence type="predicted"/>
<organism evidence="2 3">
    <name type="scientific">Quercus suber</name>
    <name type="common">Cork oak</name>
    <dbReference type="NCBI Taxonomy" id="58331"/>
    <lineage>
        <taxon>Eukaryota</taxon>
        <taxon>Viridiplantae</taxon>
        <taxon>Streptophyta</taxon>
        <taxon>Embryophyta</taxon>
        <taxon>Tracheophyta</taxon>
        <taxon>Spermatophyta</taxon>
        <taxon>Magnoliopsida</taxon>
        <taxon>eudicotyledons</taxon>
        <taxon>Gunneridae</taxon>
        <taxon>Pentapetalae</taxon>
        <taxon>rosids</taxon>
        <taxon>fabids</taxon>
        <taxon>Fagales</taxon>
        <taxon>Fagaceae</taxon>
        <taxon>Quercus</taxon>
    </lineage>
</organism>
<dbReference type="SUPFAM" id="SSF52047">
    <property type="entry name" value="RNI-like"/>
    <property type="match status" value="1"/>
</dbReference>
<evidence type="ECO:0000313" key="2">
    <source>
        <dbReference type="EMBL" id="KAK7844545.1"/>
    </source>
</evidence>
<evidence type="ECO:0000313" key="3">
    <source>
        <dbReference type="Proteomes" id="UP000237347"/>
    </source>
</evidence>
<feature type="compositionally biased region" description="Basic and acidic residues" evidence="1">
    <location>
        <begin position="7"/>
        <end position="17"/>
    </location>
</feature>
<keyword evidence="3" id="KW-1185">Reference proteome</keyword>
<dbReference type="InterPro" id="IPR032675">
    <property type="entry name" value="LRR_dom_sf"/>
</dbReference>
<feature type="region of interest" description="Disordered" evidence="1">
    <location>
        <begin position="1"/>
        <end position="29"/>
    </location>
</feature>
<dbReference type="EMBL" id="PKMF04000183">
    <property type="protein sequence ID" value="KAK7844545.1"/>
    <property type="molecule type" value="Genomic_DNA"/>
</dbReference>
<gene>
    <name evidence="2" type="ORF">CFP56_010734</name>
</gene>
<evidence type="ECO:0000256" key="1">
    <source>
        <dbReference type="SAM" id="MobiDB-lite"/>
    </source>
</evidence>
<accession>A0AAW0L029</accession>
<dbReference type="Proteomes" id="UP000237347">
    <property type="component" value="Unassembled WGS sequence"/>
</dbReference>
<reference evidence="2 3" key="1">
    <citation type="journal article" date="2018" name="Sci. Data">
        <title>The draft genome sequence of cork oak.</title>
        <authorList>
            <person name="Ramos A.M."/>
            <person name="Usie A."/>
            <person name="Barbosa P."/>
            <person name="Barros P.M."/>
            <person name="Capote T."/>
            <person name="Chaves I."/>
            <person name="Simoes F."/>
            <person name="Abreu I."/>
            <person name="Carrasquinho I."/>
            <person name="Faro C."/>
            <person name="Guimaraes J.B."/>
            <person name="Mendonca D."/>
            <person name="Nobrega F."/>
            <person name="Rodrigues L."/>
            <person name="Saibo N.J.M."/>
            <person name="Varela M.C."/>
            <person name="Egas C."/>
            <person name="Matos J."/>
            <person name="Miguel C.M."/>
            <person name="Oliveira M.M."/>
            <person name="Ricardo C.P."/>
            <person name="Goncalves S."/>
        </authorList>
    </citation>
    <scope>NUCLEOTIDE SEQUENCE [LARGE SCALE GENOMIC DNA]</scope>
    <source>
        <strain evidence="3">cv. HL8</strain>
    </source>
</reference>
<protein>
    <recommendedName>
        <fullName evidence="4">Leucine-rich repeat domain, L domain-containing protein</fullName>
    </recommendedName>
</protein>
<sequence length="140" mass="15910">MPSNSKAEGKCKSFREVDDADDESSDAIPLPNQDYPFSVYGISFENLKLINLSWCESIVDLPKLLAPNLEELDLSCCKNLVRLETLFDQIFGSFLQGSQFKILKGINFQFCESITKLPNLCAPNLEKLDLRYCRNLVEIH</sequence>
<dbReference type="Gene3D" id="3.80.10.10">
    <property type="entry name" value="Ribonuclease Inhibitor"/>
    <property type="match status" value="1"/>
</dbReference>